<evidence type="ECO:0000313" key="1">
    <source>
        <dbReference type="EnsemblPlants" id="cds.evm.model.04.1344"/>
    </source>
</evidence>
<organism evidence="1 2">
    <name type="scientific">Cannabis sativa</name>
    <name type="common">Hemp</name>
    <name type="synonym">Marijuana</name>
    <dbReference type="NCBI Taxonomy" id="3483"/>
    <lineage>
        <taxon>Eukaryota</taxon>
        <taxon>Viridiplantae</taxon>
        <taxon>Streptophyta</taxon>
        <taxon>Embryophyta</taxon>
        <taxon>Tracheophyta</taxon>
        <taxon>Spermatophyta</taxon>
        <taxon>Magnoliopsida</taxon>
        <taxon>eudicotyledons</taxon>
        <taxon>Gunneridae</taxon>
        <taxon>Pentapetalae</taxon>
        <taxon>rosids</taxon>
        <taxon>fabids</taxon>
        <taxon>Rosales</taxon>
        <taxon>Cannabaceae</taxon>
        <taxon>Cannabis</taxon>
    </lineage>
</organism>
<dbReference type="Proteomes" id="UP000596661">
    <property type="component" value="Chromosome 4"/>
</dbReference>
<proteinExistence type="predicted"/>
<evidence type="ECO:0000313" key="2">
    <source>
        <dbReference type="Proteomes" id="UP000596661"/>
    </source>
</evidence>
<reference evidence="1" key="2">
    <citation type="submission" date="2021-03" db="UniProtKB">
        <authorList>
            <consortium name="EnsemblPlants"/>
        </authorList>
    </citation>
    <scope>IDENTIFICATION</scope>
</reference>
<reference evidence="1" key="1">
    <citation type="submission" date="2018-11" db="EMBL/GenBank/DDBJ databases">
        <authorList>
            <person name="Grassa J C."/>
        </authorList>
    </citation>
    <scope>NUCLEOTIDE SEQUENCE [LARGE SCALE GENOMIC DNA]</scope>
</reference>
<name>A0A803PCP4_CANSA</name>
<accession>A0A803PCP4</accession>
<keyword evidence="2" id="KW-1185">Reference proteome</keyword>
<protein>
    <submittedName>
        <fullName evidence="1">Uncharacterized protein</fullName>
    </submittedName>
</protein>
<dbReference type="AlphaFoldDB" id="A0A803PCP4"/>
<dbReference type="EMBL" id="UZAU01000385">
    <property type="status" value="NOT_ANNOTATED_CDS"/>
    <property type="molecule type" value="Genomic_DNA"/>
</dbReference>
<dbReference type="EnsemblPlants" id="evm.model.04.1344">
    <property type="protein sequence ID" value="cds.evm.model.04.1344"/>
    <property type="gene ID" value="evm.TU.04.1344"/>
</dbReference>
<dbReference type="Gramene" id="evm.model.04.1344">
    <property type="protein sequence ID" value="cds.evm.model.04.1344"/>
    <property type="gene ID" value="evm.TU.04.1344"/>
</dbReference>
<sequence>MMKRNLLFLKDHWKNAQVALKTDAIQVPRVIQEASIKSGSMRVNYAIFSENATVMRVVVHDEVGHIIALFAKNVEVQSVMHGELLAML</sequence>